<comment type="similarity">
    <text evidence="1">Belongs to the GST superfamily. Zeta family.</text>
</comment>
<sequence>MTKLYSFFNSSASYRVRIALALKGIQYDTAGINIRVGEQNDPGFCKLNPMALVPALADIPEGSIGQSLAIIDYLDRKYPNVAPLIPEDIAQRALVLEIAYGIACDIHPVNNMRILKYLSKDLQVSEEQKQAWYAHWIATGLQGIEALLEKAGSGNFCVGDTPTLADCCLIPQLANAIRMKCDVSAYQRCLKVYGHCMAMPAFKAAAPENQPDYIAPATA</sequence>
<dbReference type="Gene3D" id="1.20.1050.10">
    <property type="match status" value="1"/>
</dbReference>
<dbReference type="FunFam" id="1.20.1050.10:FF:000017">
    <property type="entry name" value="Maleylacetoacetate isomerase"/>
    <property type="match status" value="1"/>
</dbReference>
<dbReference type="SFLD" id="SFLDS00019">
    <property type="entry name" value="Glutathione_Transferase_(cytos"/>
    <property type="match status" value="1"/>
</dbReference>
<organism evidence="4 5">
    <name type="scientific">Advenella faeciporci</name>
    <dbReference type="NCBI Taxonomy" id="797535"/>
    <lineage>
        <taxon>Bacteria</taxon>
        <taxon>Pseudomonadati</taxon>
        <taxon>Pseudomonadota</taxon>
        <taxon>Betaproteobacteria</taxon>
        <taxon>Burkholderiales</taxon>
        <taxon>Alcaligenaceae</taxon>
    </lineage>
</organism>
<evidence type="ECO:0000313" key="4">
    <source>
        <dbReference type="EMBL" id="GGW84884.1"/>
    </source>
</evidence>
<accession>A0A918JK94</accession>
<dbReference type="Gene3D" id="3.40.30.10">
    <property type="entry name" value="Glutaredoxin"/>
    <property type="match status" value="1"/>
</dbReference>
<dbReference type="Pfam" id="PF02798">
    <property type="entry name" value="GST_N"/>
    <property type="match status" value="1"/>
</dbReference>
<dbReference type="RefSeq" id="WP_189384737.1">
    <property type="nucleotide sequence ID" value="NZ_BAABFY010000053.1"/>
</dbReference>
<dbReference type="InterPro" id="IPR034333">
    <property type="entry name" value="GST_Zeta_N"/>
</dbReference>
<dbReference type="GO" id="GO:0005737">
    <property type="term" value="C:cytoplasm"/>
    <property type="evidence" value="ECO:0007669"/>
    <property type="project" value="InterPro"/>
</dbReference>
<dbReference type="SUPFAM" id="SSF52833">
    <property type="entry name" value="Thioredoxin-like"/>
    <property type="match status" value="1"/>
</dbReference>
<dbReference type="InterPro" id="IPR004045">
    <property type="entry name" value="Glutathione_S-Trfase_N"/>
</dbReference>
<dbReference type="CDD" id="cd03191">
    <property type="entry name" value="GST_C_Zeta"/>
    <property type="match status" value="1"/>
</dbReference>
<protein>
    <submittedName>
        <fullName evidence="4">Glutathione-S-transferase</fullName>
    </submittedName>
</protein>
<dbReference type="PANTHER" id="PTHR42673:SF4">
    <property type="entry name" value="MALEYLACETOACETATE ISOMERASE"/>
    <property type="match status" value="1"/>
</dbReference>
<comment type="caution">
    <text evidence="4">The sequence shown here is derived from an EMBL/GenBank/DDBJ whole genome shotgun (WGS) entry which is preliminary data.</text>
</comment>
<feature type="domain" description="GST C-terminal" evidence="3">
    <location>
        <begin position="88"/>
        <end position="215"/>
    </location>
</feature>
<dbReference type="PROSITE" id="PS50405">
    <property type="entry name" value="GST_CTER"/>
    <property type="match status" value="1"/>
</dbReference>
<evidence type="ECO:0000313" key="5">
    <source>
        <dbReference type="Proteomes" id="UP000608345"/>
    </source>
</evidence>
<dbReference type="InterPro" id="IPR036282">
    <property type="entry name" value="Glutathione-S-Trfase_C_sf"/>
</dbReference>
<reference evidence="4" key="1">
    <citation type="journal article" date="2014" name="Int. J. Syst. Evol. Microbiol.">
        <title>Complete genome sequence of Corynebacterium casei LMG S-19264T (=DSM 44701T), isolated from a smear-ripened cheese.</title>
        <authorList>
            <consortium name="US DOE Joint Genome Institute (JGI-PGF)"/>
            <person name="Walter F."/>
            <person name="Albersmeier A."/>
            <person name="Kalinowski J."/>
            <person name="Ruckert C."/>
        </authorList>
    </citation>
    <scope>NUCLEOTIDE SEQUENCE</scope>
    <source>
        <strain evidence="4">KCTC 23732</strain>
    </source>
</reference>
<dbReference type="InterPro" id="IPR005955">
    <property type="entry name" value="GST_Zeta"/>
</dbReference>
<dbReference type="GO" id="GO:0016034">
    <property type="term" value="F:maleylacetoacetate isomerase activity"/>
    <property type="evidence" value="ECO:0007669"/>
    <property type="project" value="TreeGrafter"/>
</dbReference>
<feature type="domain" description="GST N-terminal" evidence="2">
    <location>
        <begin position="1"/>
        <end position="82"/>
    </location>
</feature>
<dbReference type="PANTHER" id="PTHR42673">
    <property type="entry name" value="MALEYLACETOACETATE ISOMERASE"/>
    <property type="match status" value="1"/>
</dbReference>
<gene>
    <name evidence="4" type="ORF">GCM10011450_13630</name>
</gene>
<evidence type="ECO:0000259" key="3">
    <source>
        <dbReference type="PROSITE" id="PS50405"/>
    </source>
</evidence>
<dbReference type="GO" id="GO:0006749">
    <property type="term" value="P:glutathione metabolic process"/>
    <property type="evidence" value="ECO:0007669"/>
    <property type="project" value="TreeGrafter"/>
</dbReference>
<dbReference type="CDD" id="cd03042">
    <property type="entry name" value="GST_N_Zeta"/>
    <property type="match status" value="1"/>
</dbReference>
<dbReference type="AlphaFoldDB" id="A0A918JK94"/>
<dbReference type="GO" id="GO:0006559">
    <property type="term" value="P:L-phenylalanine catabolic process"/>
    <property type="evidence" value="ECO:0007669"/>
    <property type="project" value="TreeGrafter"/>
</dbReference>
<dbReference type="InterPro" id="IPR040079">
    <property type="entry name" value="Glutathione_S-Trfase"/>
</dbReference>
<keyword evidence="5" id="KW-1185">Reference proteome</keyword>
<dbReference type="NCBIfam" id="TIGR01262">
    <property type="entry name" value="maiA"/>
    <property type="match status" value="1"/>
</dbReference>
<evidence type="ECO:0000256" key="1">
    <source>
        <dbReference type="ARBA" id="ARBA00010007"/>
    </source>
</evidence>
<evidence type="ECO:0000259" key="2">
    <source>
        <dbReference type="PROSITE" id="PS50404"/>
    </source>
</evidence>
<dbReference type="SUPFAM" id="SSF47616">
    <property type="entry name" value="GST C-terminal domain-like"/>
    <property type="match status" value="1"/>
</dbReference>
<proteinExistence type="inferred from homology"/>
<dbReference type="InterPro" id="IPR034330">
    <property type="entry name" value="GST_Zeta_C"/>
</dbReference>
<dbReference type="PROSITE" id="PS50404">
    <property type="entry name" value="GST_NTER"/>
    <property type="match status" value="1"/>
</dbReference>
<dbReference type="InterPro" id="IPR010987">
    <property type="entry name" value="Glutathione-S-Trfase_C-like"/>
</dbReference>
<reference evidence="4" key="2">
    <citation type="submission" date="2020-09" db="EMBL/GenBank/DDBJ databases">
        <authorList>
            <person name="Sun Q."/>
            <person name="Kim S."/>
        </authorList>
    </citation>
    <scope>NUCLEOTIDE SEQUENCE</scope>
    <source>
        <strain evidence="4">KCTC 23732</strain>
    </source>
</reference>
<dbReference type="InterPro" id="IPR036249">
    <property type="entry name" value="Thioredoxin-like_sf"/>
</dbReference>
<dbReference type="SFLD" id="SFLDG00358">
    <property type="entry name" value="Main_(cytGST)"/>
    <property type="match status" value="1"/>
</dbReference>
<name>A0A918JK94_9BURK</name>
<dbReference type="Pfam" id="PF13410">
    <property type="entry name" value="GST_C_2"/>
    <property type="match status" value="1"/>
</dbReference>
<dbReference type="Proteomes" id="UP000608345">
    <property type="component" value="Unassembled WGS sequence"/>
</dbReference>
<dbReference type="GO" id="GO:0004364">
    <property type="term" value="F:glutathione transferase activity"/>
    <property type="evidence" value="ECO:0007669"/>
    <property type="project" value="TreeGrafter"/>
</dbReference>
<dbReference type="EMBL" id="BMYS01000007">
    <property type="protein sequence ID" value="GGW84884.1"/>
    <property type="molecule type" value="Genomic_DNA"/>
</dbReference>